<reference evidence="2" key="1">
    <citation type="submission" date="2010-01" db="EMBL/GenBank/DDBJ databases">
        <title>Genome fragments of uncultured bacteria from the North Pacific subtropical Gyre.</title>
        <authorList>
            <person name="Pham V.D."/>
            <person name="Delong E.F."/>
        </authorList>
    </citation>
    <scope>NUCLEOTIDE SEQUENCE</scope>
</reference>
<feature type="coiled-coil region" evidence="1">
    <location>
        <begin position="84"/>
        <end position="111"/>
    </location>
</feature>
<proteinExistence type="predicted"/>
<name>E7C2Q6_9ACTN</name>
<dbReference type="Pfam" id="PF11382">
    <property type="entry name" value="MctB"/>
    <property type="match status" value="2"/>
</dbReference>
<dbReference type="AlphaFoldDB" id="E7C2Q6"/>
<evidence type="ECO:0000313" key="2">
    <source>
        <dbReference type="EMBL" id="ADI21730.1"/>
    </source>
</evidence>
<evidence type="ECO:0000256" key="1">
    <source>
        <dbReference type="SAM" id="Coils"/>
    </source>
</evidence>
<protein>
    <submittedName>
        <fullName evidence="2">Uncharacterized protein</fullName>
    </submittedName>
</protein>
<dbReference type="GO" id="GO:0016020">
    <property type="term" value="C:membrane"/>
    <property type="evidence" value="ECO:0007669"/>
    <property type="project" value="InterPro"/>
</dbReference>
<sequence length="355" mass="39102">MINLRYHIVSIVAVFLALGIGLALGSTFVDSILVNELKDQVDEFEIEQQDALELRDTAIAQREETMLALATLESNAETAKKLHATELENLERTLIQENESLSEEAQKLAGENRDILEGVQRLMPVNRLMGTSWVVMAPIGIKRNVLNEVRELLMRSEGQYLGTFWVRPEMKINIENGEIALESLFPANVSPVDMRSLLVAQLAEEIFSADLDGPARGNNAEDFIAELIEAGALRYDRYQGSSTSEETAALANRVLIVTDGLHNDLFDEFFVPLIEEITKRGGVGVGAVAQLDATNQQSDHAVDRIRNDSSLSIAWATFDSVDALLGREGLLVGLDSLPDVGHFGELPSAESRFPR</sequence>
<organism evidence="2">
    <name type="scientific">uncultured actinobacterium HF0130_15N16</name>
    <dbReference type="NCBI Taxonomy" id="723601"/>
    <lineage>
        <taxon>Bacteria</taxon>
        <taxon>Bacillati</taxon>
        <taxon>Actinomycetota</taxon>
        <taxon>Actinomycetes</taxon>
        <taxon>marine Actinobacteria clade</taxon>
        <taxon>environmental samples</taxon>
    </lineage>
</organism>
<dbReference type="EMBL" id="GU567964">
    <property type="protein sequence ID" value="ADI21730.1"/>
    <property type="molecule type" value="Genomic_DNA"/>
</dbReference>
<dbReference type="GO" id="GO:0055070">
    <property type="term" value="P:copper ion homeostasis"/>
    <property type="evidence" value="ECO:0007669"/>
    <property type="project" value="InterPro"/>
</dbReference>
<accession>E7C2Q6</accession>
<dbReference type="InterPro" id="IPR021522">
    <property type="entry name" value="MctB"/>
</dbReference>
<keyword evidence="1" id="KW-0175">Coiled coil</keyword>